<comment type="caution">
    <text evidence="2">The sequence shown here is derived from an EMBL/GenBank/DDBJ whole genome shotgun (WGS) entry which is preliminary data.</text>
</comment>
<protein>
    <submittedName>
        <fullName evidence="2">Diaminopimelate decarboxylase</fullName>
    </submittedName>
</protein>
<evidence type="ECO:0000256" key="1">
    <source>
        <dbReference type="SAM" id="MobiDB-lite"/>
    </source>
</evidence>
<name>G2GQ09_9ACTN</name>
<dbReference type="EMBL" id="AGBF01000504">
    <property type="protein sequence ID" value="EGX54406.1"/>
    <property type="molecule type" value="Genomic_DNA"/>
</dbReference>
<accession>G2GQ09</accession>
<dbReference type="AlphaFoldDB" id="G2GQ09"/>
<evidence type="ECO:0000313" key="2">
    <source>
        <dbReference type="EMBL" id="EGX54406.1"/>
    </source>
</evidence>
<feature type="region of interest" description="Disordered" evidence="1">
    <location>
        <begin position="1"/>
        <end position="20"/>
    </location>
</feature>
<evidence type="ECO:0000313" key="3">
    <source>
        <dbReference type="Proteomes" id="UP000004217"/>
    </source>
</evidence>
<gene>
    <name evidence="2" type="ORF">SZN_38118</name>
</gene>
<feature type="non-terminal residue" evidence="2">
    <location>
        <position position="76"/>
    </location>
</feature>
<organism evidence="2 3">
    <name type="scientific">Streptomyces zinciresistens K42</name>
    <dbReference type="NCBI Taxonomy" id="700597"/>
    <lineage>
        <taxon>Bacteria</taxon>
        <taxon>Bacillati</taxon>
        <taxon>Actinomycetota</taxon>
        <taxon>Actinomycetes</taxon>
        <taxon>Kitasatosporales</taxon>
        <taxon>Streptomycetaceae</taxon>
        <taxon>Streptomyces</taxon>
    </lineage>
</organism>
<reference evidence="2 3" key="1">
    <citation type="submission" date="2011-08" db="EMBL/GenBank/DDBJ databases">
        <authorList>
            <person name="Lin Y."/>
            <person name="Hao X."/>
            <person name="Johnstone L."/>
            <person name="Miller S.J."/>
            <person name="Wei G."/>
            <person name="Rensing C."/>
        </authorList>
    </citation>
    <scope>NUCLEOTIDE SEQUENCE [LARGE SCALE GENOMIC DNA]</scope>
    <source>
        <strain evidence="2 3">K42</strain>
    </source>
</reference>
<sequence>MTGANADVLPEGHYSAPPADLNVLDPKVWARTVARDADGVATVGGVDVKTLAEQHGTPAYFLDEADFRSRARAWRD</sequence>
<proteinExistence type="predicted"/>
<keyword evidence="3" id="KW-1185">Reference proteome</keyword>
<dbReference type="Proteomes" id="UP000004217">
    <property type="component" value="Unassembled WGS sequence"/>
</dbReference>